<dbReference type="InterPro" id="IPR011250">
    <property type="entry name" value="OMP/PagP_B-barrel"/>
</dbReference>
<keyword evidence="1 2" id="KW-0732">Signal</keyword>
<reference evidence="4 5" key="1">
    <citation type="journal article" date="2020" name="J Geophys Res Biogeosci">
        <title>Magnetotaxis as an Adaptation to Enable Bacterial Shuttling of Microbial Sulfur and Sulfur Cycling Across Aquatic Oxic#Anoxic Interfaces.</title>
        <authorList>
            <person name="Li J."/>
            <person name="Liu P."/>
            <person name="Wang J."/>
            <person name="Roberts A.P."/>
            <person name="Pan Y."/>
        </authorList>
    </citation>
    <scope>NUCLEOTIDE SEQUENCE [LARGE SCALE GENOMIC DNA]</scope>
    <source>
        <strain evidence="4 5">MYR-1_YQ</strain>
    </source>
</reference>
<feature type="chain" id="PRO_5047291417" evidence="2">
    <location>
        <begin position="25"/>
        <end position="250"/>
    </location>
</feature>
<dbReference type="InterPro" id="IPR027385">
    <property type="entry name" value="Beta-barrel_OMP"/>
</dbReference>
<evidence type="ECO:0000313" key="4">
    <source>
        <dbReference type="EMBL" id="MBV6340851.1"/>
    </source>
</evidence>
<sequence length="250" mass="27736">MKRLYFTVLLVMLSVVGTFQYAAAADTGRTPFYVSAGTGLSWRQTVNDAAAKMAFKTGAEITAAIGLRLEELDNTFLQNFRFELEYARQFNKNDVVELHLMADKIEDAVGSVDVDSYSLVIYYDFPLRKLAPSVKGFTSHLSPYVGLGLGVNRSILKGLSSPSLDAFANLPTSQGGLGKNGEGYNLSTVSDFVFVISPRFGVTYEMSKHFDVYMGGKYIQSNKTLVDAYGIWMRPNVSFWDAHIGVRYNF</sequence>
<evidence type="ECO:0000256" key="1">
    <source>
        <dbReference type="ARBA" id="ARBA00022729"/>
    </source>
</evidence>
<dbReference type="EMBL" id="JABXWD010000052">
    <property type="protein sequence ID" value="MBV6340851.1"/>
    <property type="molecule type" value="Genomic_DNA"/>
</dbReference>
<accession>A0ABS6RW51</accession>
<feature type="domain" description="Outer membrane protein beta-barrel" evidence="3">
    <location>
        <begin position="13"/>
        <end position="250"/>
    </location>
</feature>
<evidence type="ECO:0000313" key="5">
    <source>
        <dbReference type="Proteomes" id="UP001196980"/>
    </source>
</evidence>
<keyword evidence="5" id="KW-1185">Reference proteome</keyword>
<proteinExistence type="predicted"/>
<dbReference type="SUPFAM" id="SSF56925">
    <property type="entry name" value="OMPA-like"/>
    <property type="match status" value="1"/>
</dbReference>
<dbReference type="Gene3D" id="2.40.160.20">
    <property type="match status" value="1"/>
</dbReference>
<gene>
    <name evidence="4" type="ORF">HWQ67_04575</name>
</gene>
<dbReference type="Proteomes" id="UP001196980">
    <property type="component" value="Unassembled WGS sequence"/>
</dbReference>
<comment type="caution">
    <text evidence="4">The sequence shown here is derived from an EMBL/GenBank/DDBJ whole genome shotgun (WGS) entry which is preliminary data.</text>
</comment>
<feature type="signal peptide" evidence="2">
    <location>
        <begin position="1"/>
        <end position="24"/>
    </location>
</feature>
<name>A0ABS6RW51_9BACT</name>
<dbReference type="Pfam" id="PF13505">
    <property type="entry name" value="OMP_b-brl"/>
    <property type="match status" value="1"/>
</dbReference>
<protein>
    <submittedName>
        <fullName evidence="4">Outer membrane beta-barrel protein</fullName>
    </submittedName>
</protein>
<organism evidence="4 5">
    <name type="scientific">Candidatus Magnetobacterium casense</name>
    <dbReference type="NCBI Taxonomy" id="1455061"/>
    <lineage>
        <taxon>Bacteria</taxon>
        <taxon>Pseudomonadati</taxon>
        <taxon>Nitrospirota</taxon>
        <taxon>Thermodesulfovibrionia</taxon>
        <taxon>Thermodesulfovibrionales</taxon>
        <taxon>Candidatus Magnetobacteriaceae</taxon>
        <taxon>Candidatus Magnetobacterium</taxon>
    </lineage>
</organism>
<dbReference type="RefSeq" id="WP_218251468.1">
    <property type="nucleotide sequence ID" value="NZ_JABXWD010000052.1"/>
</dbReference>
<evidence type="ECO:0000256" key="2">
    <source>
        <dbReference type="SAM" id="SignalP"/>
    </source>
</evidence>
<evidence type="ECO:0000259" key="3">
    <source>
        <dbReference type="Pfam" id="PF13505"/>
    </source>
</evidence>